<reference evidence="2" key="1">
    <citation type="submission" date="2020-07" db="EMBL/GenBank/DDBJ databases">
        <title>Multicomponent nature underlies the extraordinary mechanical properties of spider dragline silk.</title>
        <authorList>
            <person name="Kono N."/>
            <person name="Nakamura H."/>
            <person name="Mori M."/>
            <person name="Yoshida Y."/>
            <person name="Ohtoshi R."/>
            <person name="Malay A.D."/>
            <person name="Moran D.A.P."/>
            <person name="Tomita M."/>
            <person name="Numata K."/>
            <person name="Arakawa K."/>
        </authorList>
    </citation>
    <scope>NUCLEOTIDE SEQUENCE</scope>
</reference>
<gene>
    <name evidence="2" type="ORF">TNCT_252181</name>
</gene>
<feature type="region of interest" description="Disordered" evidence="1">
    <location>
        <begin position="103"/>
        <end position="189"/>
    </location>
</feature>
<evidence type="ECO:0000313" key="2">
    <source>
        <dbReference type="EMBL" id="GFQ84492.1"/>
    </source>
</evidence>
<dbReference type="Proteomes" id="UP000887116">
    <property type="component" value="Unassembled WGS sequence"/>
</dbReference>
<feature type="compositionally biased region" description="Polar residues" evidence="1">
    <location>
        <begin position="129"/>
        <end position="141"/>
    </location>
</feature>
<accession>A0A8X6FNF4</accession>
<feature type="compositionally biased region" description="Basic and acidic residues" evidence="1">
    <location>
        <begin position="203"/>
        <end position="217"/>
    </location>
</feature>
<comment type="caution">
    <text evidence="2">The sequence shown here is derived from an EMBL/GenBank/DDBJ whole genome shotgun (WGS) entry which is preliminary data.</text>
</comment>
<organism evidence="2 3">
    <name type="scientific">Trichonephila clavata</name>
    <name type="common">Joro spider</name>
    <name type="synonym">Nephila clavata</name>
    <dbReference type="NCBI Taxonomy" id="2740835"/>
    <lineage>
        <taxon>Eukaryota</taxon>
        <taxon>Metazoa</taxon>
        <taxon>Ecdysozoa</taxon>
        <taxon>Arthropoda</taxon>
        <taxon>Chelicerata</taxon>
        <taxon>Arachnida</taxon>
        <taxon>Araneae</taxon>
        <taxon>Araneomorphae</taxon>
        <taxon>Entelegynae</taxon>
        <taxon>Araneoidea</taxon>
        <taxon>Nephilidae</taxon>
        <taxon>Trichonephila</taxon>
    </lineage>
</organism>
<keyword evidence="3" id="KW-1185">Reference proteome</keyword>
<protein>
    <submittedName>
        <fullName evidence="2">Uncharacterized protein</fullName>
    </submittedName>
</protein>
<sequence>MLPREQKISESCLDLNLEKCVVKKQGEFSASQGQDNALDKSIQADTDVCAKKEKEKYFMLGGKGLELRLGDEILENKIQLLNSSSGSCTHLRGAENSEYAAAETFKSETNSPKVQHDLVSGDKPGYTSPYDTRSKQSNIGSKPTEKHKWWRNKKRSSDDTNKQEWIVDFPAPRPQKHEEPGKQNHLSYRRRVQYRLFQSRTLERDSQHWSSKQESKLKSSKFVSPDRISPDETQQTLEDIDEDYRRLNEQCRSMASNIQQQATRARDWRSRIREIFHEIRYRARQIFSRKRD</sequence>
<name>A0A8X6FNF4_TRICU</name>
<dbReference type="EMBL" id="BMAO01032774">
    <property type="protein sequence ID" value="GFQ84492.1"/>
    <property type="molecule type" value="Genomic_DNA"/>
</dbReference>
<dbReference type="OrthoDB" id="10554145at2759"/>
<evidence type="ECO:0000256" key="1">
    <source>
        <dbReference type="SAM" id="MobiDB-lite"/>
    </source>
</evidence>
<feature type="region of interest" description="Disordered" evidence="1">
    <location>
        <begin position="203"/>
        <end position="233"/>
    </location>
</feature>
<evidence type="ECO:0000313" key="3">
    <source>
        <dbReference type="Proteomes" id="UP000887116"/>
    </source>
</evidence>
<dbReference type="AlphaFoldDB" id="A0A8X6FNF4"/>
<proteinExistence type="predicted"/>